<dbReference type="Pfam" id="PF18763">
    <property type="entry name" value="ddrB-ParB"/>
    <property type="match status" value="1"/>
</dbReference>
<organism evidence="3">
    <name type="scientific">uncultured Caudovirales phage</name>
    <dbReference type="NCBI Taxonomy" id="2100421"/>
    <lineage>
        <taxon>Viruses</taxon>
        <taxon>Duplodnaviria</taxon>
        <taxon>Heunggongvirae</taxon>
        <taxon>Uroviricota</taxon>
        <taxon>Caudoviricetes</taxon>
        <taxon>Peduoviridae</taxon>
        <taxon>Maltschvirus</taxon>
        <taxon>Maltschvirus maltsch</taxon>
    </lineage>
</organism>
<protein>
    <recommendedName>
        <fullName evidence="2">DdrB-like domain-containing protein</fullName>
    </recommendedName>
</protein>
<evidence type="ECO:0000259" key="2">
    <source>
        <dbReference type="Pfam" id="PF18763"/>
    </source>
</evidence>
<gene>
    <name evidence="3" type="ORF">UFOVP99_17</name>
</gene>
<feature type="domain" description="DdrB-like" evidence="2">
    <location>
        <begin position="354"/>
        <end position="481"/>
    </location>
</feature>
<dbReference type="EMBL" id="LR796221">
    <property type="protein sequence ID" value="CAB4128196.1"/>
    <property type="molecule type" value="Genomic_DNA"/>
</dbReference>
<name>A0A6J5L4I6_9CAUD</name>
<accession>A0A6J5L4I6</accession>
<dbReference type="InterPro" id="IPR041398">
    <property type="entry name" value="DdrB_dom"/>
</dbReference>
<evidence type="ECO:0000256" key="1">
    <source>
        <dbReference type="SAM" id="MobiDB-lite"/>
    </source>
</evidence>
<feature type="compositionally biased region" description="Pro residues" evidence="1">
    <location>
        <begin position="253"/>
        <end position="270"/>
    </location>
</feature>
<feature type="region of interest" description="Disordered" evidence="1">
    <location>
        <begin position="246"/>
        <end position="273"/>
    </location>
</feature>
<reference evidence="3" key="1">
    <citation type="submission" date="2020-04" db="EMBL/GenBank/DDBJ databases">
        <authorList>
            <person name="Chiriac C."/>
            <person name="Salcher M."/>
            <person name="Ghai R."/>
            <person name="Kavagutti S V."/>
        </authorList>
    </citation>
    <scope>NUCLEOTIDE SEQUENCE</scope>
</reference>
<sequence length="829" mass="85735">MSDAPLFAPPVPQTALDMGGIGAALDAHRTPLGAYLGASMGEGFWATAAGQSRAQGRLMSADQNAAPAERELLDQAAWQASEHHREGLSYRPGLTVARARVLAEIHDENQNRQQLMAQRRPSTGDQVLGFGAGVLGALPTPENFLPFAQPALRAAQAGRFGGFLASGAARVEAAQAGGWAARLGAGAATGAVDATLGSLAVMPSTLPSRASFGDEVTWAEVFQDLAFGAAAGAVLGGAAGAAFGAPGAAHPSHVPPTMDPRPGQAPPPIPQQDATLHGLATGMDQLASGAEVDLAMAAPSVRAALEAAHAENARLSAMVLHTGGTGLADQVAGRPLVVTGTAAPGAEGRATTPDGRAIGFRYEVVDAGDLVTSHTQDFAENPAFPQELQPRARDRAEAQAWVAETATRLRPEDLEANPSTTSGAPIVGEDGLVESGNGRTLAIRRAYAEGLPTAQTYRAMLARLGFDVQGMAEPVLIRRRTTPLDAEARRAFTAESNVDQLARMSAGEQARTDARRLTPELLARLQPGGLDSAANADFIRAVIEALPQSERTALSSGGKLTADGLTRLERALAARAYGDGPLVTRLAESRDGAAENMGRALLNAAPALARLRGLVDAGQVRGQLDAIPALVRAVQRISAARAAGQELRSVFDQLHLFGDGPGPAERAWLDLLLRHPVRQEIGGVGRDVLTARIEAYAKAASEAPSTPDVFGGPPPGLGDVMRLAFREAGIETPATLRGLDADTWAPPEALDPEPLQLQHASGDPVAAAAERMGLDLGGPEIELEAARLRDAGQLDAESLALLDEADATAAKVEHAEETWGAAAACVVRG</sequence>
<evidence type="ECO:0000313" key="3">
    <source>
        <dbReference type="EMBL" id="CAB4128196.1"/>
    </source>
</evidence>
<proteinExistence type="predicted"/>